<dbReference type="EnsemblMetazoa" id="BGLB003521-RD">
    <property type="protein sequence ID" value="BGLB003521-PD"/>
    <property type="gene ID" value="BGLB003521"/>
</dbReference>
<dbReference type="InterPro" id="IPR001322">
    <property type="entry name" value="Lamin_tail_dom"/>
</dbReference>
<dbReference type="SUPFAM" id="SSF64593">
    <property type="entry name" value="Intermediate filament protein, coiled coil region"/>
    <property type="match status" value="1"/>
</dbReference>
<name>A0A2C9JJR9_BIOGL</name>
<dbReference type="VEuPathDB" id="VectorBase:BGLAX_037576"/>
<dbReference type="Pfam" id="PF00038">
    <property type="entry name" value="Filament"/>
    <property type="match status" value="1"/>
</dbReference>
<dbReference type="GO" id="GO:0005635">
    <property type="term" value="C:nuclear envelope"/>
    <property type="evidence" value="ECO:0007669"/>
    <property type="project" value="TreeGrafter"/>
</dbReference>
<dbReference type="STRING" id="6526.A0A2C9JJR9"/>
<dbReference type="SUPFAM" id="SSF74853">
    <property type="entry name" value="Lamin A/C globular tail domain"/>
    <property type="match status" value="1"/>
</dbReference>
<dbReference type="EnsemblMetazoa" id="BGLB003521-RE">
    <property type="protein sequence ID" value="BGLB003521-PE"/>
    <property type="gene ID" value="BGLB003521"/>
</dbReference>
<evidence type="ECO:0000256" key="4">
    <source>
        <dbReference type="SAM" id="MobiDB-lite"/>
    </source>
</evidence>
<dbReference type="InterPro" id="IPR036415">
    <property type="entry name" value="Lamin_tail_dom_sf"/>
</dbReference>
<dbReference type="OrthoDB" id="102442at2759"/>
<dbReference type="EnsemblMetazoa" id="BGLB003521-RB">
    <property type="protein sequence ID" value="BGLB003521-PB"/>
    <property type="gene ID" value="BGLB003521"/>
</dbReference>
<dbReference type="GO" id="GO:0005737">
    <property type="term" value="C:cytoplasm"/>
    <property type="evidence" value="ECO:0007669"/>
    <property type="project" value="TreeGrafter"/>
</dbReference>
<dbReference type="Proteomes" id="UP000076420">
    <property type="component" value="Unassembled WGS sequence"/>
</dbReference>
<reference evidence="6" key="1">
    <citation type="submission" date="2020-05" db="UniProtKB">
        <authorList>
            <consortium name="EnsemblMetazoa"/>
        </authorList>
    </citation>
    <scope>IDENTIFICATION</scope>
    <source>
        <strain evidence="6">BB02</strain>
    </source>
</reference>
<dbReference type="EnsemblMetazoa" id="BGLB003521-RC">
    <property type="protein sequence ID" value="BGLB003521-PC"/>
    <property type="gene ID" value="BGLB003521"/>
</dbReference>
<dbReference type="Pfam" id="PF00932">
    <property type="entry name" value="LTD"/>
    <property type="match status" value="1"/>
</dbReference>
<accession>A0A2C9JJR9</accession>
<evidence type="ECO:0000259" key="5">
    <source>
        <dbReference type="PROSITE" id="PS51841"/>
    </source>
</evidence>
<dbReference type="PROSITE" id="PS51841">
    <property type="entry name" value="LTD"/>
    <property type="match status" value="1"/>
</dbReference>
<dbReference type="AlphaFoldDB" id="A0A2C9JJR9"/>
<feature type="region of interest" description="Disordered" evidence="4">
    <location>
        <begin position="799"/>
        <end position="876"/>
    </location>
</feature>
<dbReference type="Gene3D" id="2.60.40.1260">
    <property type="entry name" value="Lamin Tail domain"/>
    <property type="match status" value="1"/>
</dbReference>
<keyword evidence="1" id="KW-0403">Intermediate filament</keyword>
<protein>
    <recommendedName>
        <fullName evidence="5">LTD domain-containing protein</fullName>
    </recommendedName>
</protein>
<feature type="compositionally biased region" description="Polar residues" evidence="4">
    <location>
        <begin position="825"/>
        <end position="861"/>
    </location>
</feature>
<evidence type="ECO:0000313" key="7">
    <source>
        <dbReference type="Proteomes" id="UP000076420"/>
    </source>
</evidence>
<feature type="region of interest" description="Disordered" evidence="4">
    <location>
        <begin position="443"/>
        <end position="463"/>
    </location>
</feature>
<evidence type="ECO:0000256" key="1">
    <source>
        <dbReference type="ARBA" id="ARBA00022754"/>
    </source>
</evidence>
<dbReference type="PANTHER" id="PTHR47012:SF3">
    <property type="entry name" value="LAMIN TAIL DOMAIN CONTAINING 1"/>
    <property type="match status" value="1"/>
</dbReference>
<dbReference type="InterPro" id="IPR039008">
    <property type="entry name" value="IF_rod_dom"/>
</dbReference>
<dbReference type="InterPro" id="IPR042840">
    <property type="entry name" value="LMNTD1"/>
</dbReference>
<dbReference type="GO" id="GO:0005882">
    <property type="term" value="C:intermediate filament"/>
    <property type="evidence" value="ECO:0007669"/>
    <property type="project" value="UniProtKB-KW"/>
</dbReference>
<evidence type="ECO:0000256" key="3">
    <source>
        <dbReference type="SAM" id="Coils"/>
    </source>
</evidence>
<gene>
    <name evidence="6" type="primary">106072412</name>
</gene>
<sequence length="925" mass="105440">MSYFGGLSENLTNQAHQSRLQEKEELQHLNDRFLNYVGHVRQLSQQVNIHDSSAFIKSTQILEDEIVNLKSLYESEIEKLRSEVVEVLHEKHALHSQQNKQQQCLDELQQRLAIETEKNRNHLDEINALQKKIIEGEIQNAKLVSERPEAKVEHLHRNIENLMREAEQWKHRYDYEKIARQEAEDKLQQNRKKVEFSEQVYKQQITDYQTRLDTATSTILSLEANVRDLSISDLSVADLLKQIRDTSELEMRKYQMESEEMFSRNLSILKAQIDNDAETIKNLSQEKAELFGKVGELHAKIRNLEGQLSNLFHQKETLEQVLSSERSEASENIKQLERKFREVQETLVLKMREMVHSREACLPLKAEIESLKILLDEEEKRLHVPVGISSAQPPTFQELPSLNSELSNQSFNALQNALSNHIQSKSGQQQNLADARKANLLKTTPLSNNSPILRMNSSPTHSGNVNLSSACPTQHCVTKVVNSYYPCDDNEHVLDNIYASNGLQASEDGLVNNCYTNPYISEEYSRPLTEVSYHYESTPSVSRVYLENDQQHKTRAQSAPILLERNAQESQCEDTDQLKTQQSASKATDEDAFNQLFKDFKKETLFPKIRPKSSPLERPLPSTFQDYNVTNSSAVGDLKIIEVSQDGKYVRLLNDGPSDIELGGFMIQQNVGGHPVAAFRFPSKVKFPSDSTVTVWSGVNDSQCHNPPHEFYWKELYRWGTGPECTTLLCRPNGQAVAWSTATHRVTQDAYIESSKDGKKLADDKSFSSKDEKLCENLTEIKTNIDILKSEPIFLRREKQQPPSLSAAKHPHGHTPDACIHPHSNLPSTFRNGNDADTNSLQLRPQTCHSEPSNGKSTWGTPQRMGSAPLRKMGGNQDIKNKMLTDVTSPFMKPHFRFLSGLVQINSQHQLDFLPPMPRPQESSW</sequence>
<organism evidence="6 7">
    <name type="scientific">Biomphalaria glabrata</name>
    <name type="common">Bloodfluke planorb</name>
    <name type="synonym">Freshwater snail</name>
    <dbReference type="NCBI Taxonomy" id="6526"/>
    <lineage>
        <taxon>Eukaryota</taxon>
        <taxon>Metazoa</taxon>
        <taxon>Spiralia</taxon>
        <taxon>Lophotrochozoa</taxon>
        <taxon>Mollusca</taxon>
        <taxon>Gastropoda</taxon>
        <taxon>Heterobranchia</taxon>
        <taxon>Euthyneura</taxon>
        <taxon>Panpulmonata</taxon>
        <taxon>Hygrophila</taxon>
        <taxon>Lymnaeoidea</taxon>
        <taxon>Planorbidae</taxon>
        <taxon>Biomphalaria</taxon>
    </lineage>
</organism>
<feature type="coiled-coil region" evidence="3">
    <location>
        <begin position="70"/>
        <end position="200"/>
    </location>
</feature>
<feature type="domain" description="LTD" evidence="5">
    <location>
        <begin position="626"/>
        <end position="744"/>
    </location>
</feature>
<dbReference type="VEuPathDB" id="VectorBase:BGLB003521"/>
<dbReference type="KEGG" id="bgt:106072412"/>
<evidence type="ECO:0000313" key="6">
    <source>
        <dbReference type="EnsemblMetazoa" id="BGLB003521-PD"/>
    </source>
</evidence>
<evidence type="ECO:0000256" key="2">
    <source>
        <dbReference type="ARBA" id="ARBA00023054"/>
    </source>
</evidence>
<feature type="coiled-coil region" evidence="3">
    <location>
        <begin position="266"/>
        <end position="353"/>
    </location>
</feature>
<feature type="region of interest" description="Disordered" evidence="4">
    <location>
        <begin position="567"/>
        <end position="587"/>
    </location>
</feature>
<keyword evidence="2 3" id="KW-0175">Coiled coil</keyword>
<proteinExistence type="predicted"/>
<dbReference type="PANTHER" id="PTHR47012">
    <property type="entry name" value="LAMIN TAIL DOMAIN-CONTAINING PROTEIN 1"/>
    <property type="match status" value="1"/>
</dbReference>